<evidence type="ECO:0000313" key="10">
    <source>
        <dbReference type="Proteomes" id="UP001470809"/>
    </source>
</evidence>
<dbReference type="SUPFAM" id="SSF54680">
    <property type="entry name" value="Pyrimidine nucleoside phosphorylase C-terminal domain"/>
    <property type="match status" value="1"/>
</dbReference>
<organism evidence="9 10">
    <name type="scientific">Yoonia rhodophyticola</name>
    <dbReference type="NCBI Taxonomy" id="3137370"/>
    <lineage>
        <taxon>Bacteria</taxon>
        <taxon>Pseudomonadati</taxon>
        <taxon>Pseudomonadota</taxon>
        <taxon>Alphaproteobacteria</taxon>
        <taxon>Rhodobacterales</taxon>
        <taxon>Paracoccaceae</taxon>
        <taxon>Yoonia</taxon>
    </lineage>
</organism>
<protein>
    <recommendedName>
        <fullName evidence="3 7">Thymidine phosphorylase</fullName>
        <ecNumber evidence="3 7">2.4.2.4</ecNumber>
    </recommendedName>
    <alternativeName>
        <fullName evidence="7">TdRPase</fullName>
    </alternativeName>
</protein>
<evidence type="ECO:0000256" key="3">
    <source>
        <dbReference type="ARBA" id="ARBA00011892"/>
    </source>
</evidence>
<dbReference type="RefSeq" id="WP_342078555.1">
    <property type="nucleotide sequence ID" value="NZ_CP151767.2"/>
</dbReference>
<comment type="function">
    <text evidence="7">The enzymes which catalyze the reversible phosphorolysis of pyrimidine nucleosides are involved in the degradation of these compounds and in their utilization as carbon and energy sources, or in the rescue of pyrimidine bases for nucleotide synthesis.</text>
</comment>
<dbReference type="NCBIfam" id="NF004490">
    <property type="entry name" value="PRK05820.1"/>
    <property type="match status" value="1"/>
</dbReference>
<keyword evidence="4 7" id="KW-0328">Glycosyltransferase</keyword>
<feature type="domain" description="Pyrimidine nucleoside phosphorylase C-terminal" evidence="8">
    <location>
        <begin position="343"/>
        <end position="417"/>
    </location>
</feature>
<dbReference type="Pfam" id="PF00591">
    <property type="entry name" value="Glycos_transf_3"/>
    <property type="match status" value="1"/>
</dbReference>
<dbReference type="InterPro" id="IPR013102">
    <property type="entry name" value="PYNP_C"/>
</dbReference>
<dbReference type="GO" id="GO:0005829">
    <property type="term" value="C:cytosol"/>
    <property type="evidence" value="ECO:0007669"/>
    <property type="project" value="TreeGrafter"/>
</dbReference>
<evidence type="ECO:0000313" key="9">
    <source>
        <dbReference type="EMBL" id="WZU69263.1"/>
    </source>
</evidence>
<dbReference type="EC" id="2.4.2.4" evidence="3 7"/>
<comment type="subunit">
    <text evidence="2 7">Homodimer.</text>
</comment>
<dbReference type="InterPro" id="IPR017459">
    <property type="entry name" value="Glycosyl_Trfase_fam3_N_dom"/>
</dbReference>
<keyword evidence="5 7" id="KW-0808">Transferase</keyword>
<dbReference type="InterPro" id="IPR000312">
    <property type="entry name" value="Glycosyl_Trfase_fam3"/>
</dbReference>
<evidence type="ECO:0000256" key="6">
    <source>
        <dbReference type="ARBA" id="ARBA00048550"/>
    </source>
</evidence>
<dbReference type="KEGG" id="yrh:AABB31_10690"/>
<evidence type="ECO:0000259" key="8">
    <source>
        <dbReference type="SMART" id="SM00941"/>
    </source>
</evidence>
<dbReference type="SUPFAM" id="SSF47648">
    <property type="entry name" value="Nucleoside phosphorylase/phosphoribosyltransferase N-terminal domain"/>
    <property type="match status" value="1"/>
</dbReference>
<dbReference type="InterPro" id="IPR018090">
    <property type="entry name" value="Pyrmidine_PPas_bac/euk"/>
</dbReference>
<evidence type="ECO:0000256" key="7">
    <source>
        <dbReference type="HAMAP-Rule" id="MF_01628"/>
    </source>
</evidence>
<dbReference type="GO" id="GO:0004645">
    <property type="term" value="F:1,4-alpha-oligoglucan phosphorylase activity"/>
    <property type="evidence" value="ECO:0007669"/>
    <property type="project" value="InterPro"/>
</dbReference>
<dbReference type="Gene3D" id="3.90.1170.30">
    <property type="entry name" value="Pyrimidine nucleoside phosphorylase-like, C-terminal domain"/>
    <property type="match status" value="1"/>
</dbReference>
<accession>A0AAN0MG68</accession>
<dbReference type="PIRSF" id="PIRSF000478">
    <property type="entry name" value="TP_PyNP"/>
    <property type="match status" value="1"/>
</dbReference>
<dbReference type="InterPro" id="IPR013465">
    <property type="entry name" value="Thymidine_Pase"/>
</dbReference>
<dbReference type="InterPro" id="IPR000053">
    <property type="entry name" value="Thymidine/pyrmidine_PPase"/>
</dbReference>
<evidence type="ECO:0000256" key="4">
    <source>
        <dbReference type="ARBA" id="ARBA00022676"/>
    </source>
</evidence>
<sequence>MDAHSIIADVRRGRAPTPEALRWFAAGLADGRVSDAQAGAFAMAVCLKGLDDAGRVALTTGMRDSGDVLEWDLPGPVLDKHSTGGVGDCVSLLLAPMLAACGVYVPMISGRGLGHTGGTLDKLEAIPGLRTDVPITKMRQIVAAHGCAIVGATGLIAPADKRLYAIRDVTATVDSVDLITASILSKKLAAGLEGLILDVKLGSGAFMKTRAEATALAKALVDAANGAGCKTAALITDMNQPLAPALGNAVEVAICMEVLCGNRAAAPRLADLSIALGAQLLDVHGVPDGAAKLDAALTSGRALAAFAAMVAALGGPPDMAEDWRTHLPTAPVIGAVTAPASGTITGIDGEALGMVVVRLGGGRRVETDRVDPAVGLTDMQPLGAVLQKGDPLCTIHARSEDTAEAAAVAVQAAVTLSDAGAPETPLIVERIT</sequence>
<dbReference type="InterPro" id="IPR036566">
    <property type="entry name" value="PYNP-like_C_sf"/>
</dbReference>
<evidence type="ECO:0000256" key="5">
    <source>
        <dbReference type="ARBA" id="ARBA00022679"/>
    </source>
</evidence>
<gene>
    <name evidence="7" type="primary">deoA</name>
    <name evidence="9" type="ORF">AABB31_10690</name>
</gene>
<dbReference type="HAMAP" id="MF_01628">
    <property type="entry name" value="Thymid_phosp"/>
    <property type="match status" value="1"/>
</dbReference>
<dbReference type="SUPFAM" id="SSF52418">
    <property type="entry name" value="Nucleoside phosphorylase/phosphoribosyltransferase catalytic domain"/>
    <property type="match status" value="1"/>
</dbReference>
<dbReference type="InterPro" id="IPR035902">
    <property type="entry name" value="Nuc_phospho_transferase"/>
</dbReference>
<dbReference type="GO" id="GO:0006206">
    <property type="term" value="P:pyrimidine nucleobase metabolic process"/>
    <property type="evidence" value="ECO:0007669"/>
    <property type="project" value="InterPro"/>
</dbReference>
<dbReference type="Pfam" id="PF07831">
    <property type="entry name" value="PYNP_C"/>
    <property type="match status" value="1"/>
</dbReference>
<dbReference type="SMART" id="SM00941">
    <property type="entry name" value="PYNP_C"/>
    <property type="match status" value="1"/>
</dbReference>
<dbReference type="Pfam" id="PF02885">
    <property type="entry name" value="Glycos_trans_3N"/>
    <property type="match status" value="1"/>
</dbReference>
<dbReference type="PANTHER" id="PTHR10515:SF0">
    <property type="entry name" value="THYMIDINE PHOSPHORYLASE"/>
    <property type="match status" value="1"/>
</dbReference>
<proteinExistence type="inferred from homology"/>
<name>A0AAN0MG68_9RHOB</name>
<dbReference type="InterPro" id="IPR036320">
    <property type="entry name" value="Glycosyl_Trfase_fam3_N_dom_sf"/>
</dbReference>
<reference evidence="9 10" key="2">
    <citation type="submission" date="2024-08" db="EMBL/GenBank/DDBJ databases">
        <title>Phylogenomic analyses of a clade within the roseobacter group suggest taxonomic reassignments of species of the genera Aestuariivita, Citreicella, Loktanella, Nautella, Pelagibaca, Ruegeria, Thalassobius, Thiobacimonas and Tropicibacter, and the proposal o.</title>
        <authorList>
            <person name="Jeon C.O."/>
        </authorList>
    </citation>
    <scope>NUCLEOTIDE SEQUENCE [LARGE SCALE GENOMIC DNA]</scope>
    <source>
        <strain evidence="9 10">SS1-5</strain>
    </source>
</reference>
<evidence type="ECO:0000256" key="2">
    <source>
        <dbReference type="ARBA" id="ARBA00011738"/>
    </source>
</evidence>
<dbReference type="GO" id="GO:0009032">
    <property type="term" value="F:thymidine phosphorylase activity"/>
    <property type="evidence" value="ECO:0007669"/>
    <property type="project" value="UniProtKB-UniRule"/>
</dbReference>
<keyword evidence="10" id="KW-1185">Reference proteome</keyword>
<dbReference type="PROSITE" id="PS00647">
    <property type="entry name" value="THYMID_PHOSPHORYLASE"/>
    <property type="match status" value="1"/>
</dbReference>
<dbReference type="EMBL" id="CP151767">
    <property type="protein sequence ID" value="WZU69263.1"/>
    <property type="molecule type" value="Genomic_DNA"/>
</dbReference>
<dbReference type="Proteomes" id="UP001470809">
    <property type="component" value="Chromosome"/>
</dbReference>
<dbReference type="PANTHER" id="PTHR10515">
    <property type="entry name" value="THYMIDINE PHOSPHORYLASE"/>
    <property type="match status" value="1"/>
</dbReference>
<comment type="catalytic activity">
    <reaction evidence="6 7">
        <text>thymidine + phosphate = 2-deoxy-alpha-D-ribose 1-phosphate + thymine</text>
        <dbReference type="Rhea" id="RHEA:16037"/>
        <dbReference type="ChEBI" id="CHEBI:17748"/>
        <dbReference type="ChEBI" id="CHEBI:17821"/>
        <dbReference type="ChEBI" id="CHEBI:43474"/>
        <dbReference type="ChEBI" id="CHEBI:57259"/>
        <dbReference type="EC" id="2.4.2.4"/>
    </reaction>
</comment>
<dbReference type="FunFam" id="3.40.1030.10:FF:000003">
    <property type="entry name" value="Pyrimidine-nucleoside phosphorylase"/>
    <property type="match status" value="1"/>
</dbReference>
<dbReference type="AlphaFoldDB" id="A0AAN0MG68"/>
<dbReference type="Gene3D" id="3.40.1030.10">
    <property type="entry name" value="Nucleoside phosphorylase/phosphoribosyltransferase catalytic domain"/>
    <property type="match status" value="1"/>
</dbReference>
<evidence type="ECO:0000256" key="1">
    <source>
        <dbReference type="ARBA" id="ARBA00006915"/>
    </source>
</evidence>
<reference evidence="10" key="1">
    <citation type="submission" date="2024-04" db="EMBL/GenBank/DDBJ databases">
        <title>Phylogenomic analyses of a clade within the roseobacter group suggest taxonomic reassignments of species of the genera Aestuariivita, Citreicella, Loktanella, Nautella, Pelagibaca, Ruegeria, Thalassobius, Thiobacimonas and Tropicibacter, and the proposal o.</title>
        <authorList>
            <person name="Jeon C.O."/>
        </authorList>
    </citation>
    <scope>NUCLEOTIDE SEQUENCE [LARGE SCALE GENOMIC DNA]</scope>
    <source>
        <strain evidence="10">SS1-5</strain>
    </source>
</reference>
<dbReference type="NCBIfam" id="TIGR02644">
    <property type="entry name" value="Y_phosphoryl"/>
    <property type="match status" value="1"/>
</dbReference>
<comment type="similarity">
    <text evidence="1 7">Belongs to the thymidine/pyrimidine-nucleoside phosphorylase family.</text>
</comment>
<dbReference type="GO" id="GO:0046104">
    <property type="term" value="P:thymidine metabolic process"/>
    <property type="evidence" value="ECO:0007669"/>
    <property type="project" value="UniProtKB-UniRule"/>
</dbReference>
<dbReference type="Gene3D" id="1.20.970.10">
    <property type="entry name" value="Transferase, Pyrimidine Nucleoside Phosphorylase, Chain C"/>
    <property type="match status" value="1"/>
</dbReference>
<dbReference type="InterPro" id="IPR017872">
    <property type="entry name" value="Pyrmidine_PPase_CS"/>
</dbReference>
<comment type="pathway">
    <text evidence="7">Pyrimidine metabolism; dTMP biosynthesis via salvage pathway; dTMP from thymine: step 1/2.</text>
</comment>